<feature type="transmembrane region" description="Helical" evidence="1">
    <location>
        <begin position="135"/>
        <end position="158"/>
    </location>
</feature>
<proteinExistence type="predicted"/>
<organism evidence="2 3">
    <name type="scientific">Flavobacterium saliperosum</name>
    <dbReference type="NCBI Taxonomy" id="329186"/>
    <lineage>
        <taxon>Bacteria</taxon>
        <taxon>Pseudomonadati</taxon>
        <taxon>Bacteroidota</taxon>
        <taxon>Flavobacteriia</taxon>
        <taxon>Flavobacteriales</taxon>
        <taxon>Flavobacteriaceae</taxon>
        <taxon>Flavobacterium</taxon>
    </lineage>
</organism>
<dbReference type="Proteomes" id="UP000182124">
    <property type="component" value="Unassembled WGS sequence"/>
</dbReference>
<feature type="transmembrane region" description="Helical" evidence="1">
    <location>
        <begin position="102"/>
        <end position="123"/>
    </location>
</feature>
<sequence>MNKLIDFYLNNAIKSDILIVGLIWIANSCLRIIDFIPASKEIHLSILSDLISASISLAGFILASLTIIAAIKSNISNKAPETAKNPLELFFSPKNYKRIVEVFQGSIIELTFTFILAYFFWISSENFSNETIHKIVISLSVVISISTLRSLIVLFRIIRIEE</sequence>
<keyword evidence="1" id="KW-1133">Transmembrane helix</keyword>
<name>A0A1G4W5L6_9FLAO</name>
<evidence type="ECO:0000313" key="2">
    <source>
        <dbReference type="EMBL" id="SCX17133.1"/>
    </source>
</evidence>
<dbReference type="EMBL" id="FMTY01000007">
    <property type="protein sequence ID" value="SCX17133.1"/>
    <property type="molecule type" value="Genomic_DNA"/>
</dbReference>
<evidence type="ECO:0000256" key="1">
    <source>
        <dbReference type="SAM" id="Phobius"/>
    </source>
</evidence>
<keyword evidence="1" id="KW-0812">Transmembrane</keyword>
<evidence type="ECO:0000313" key="3">
    <source>
        <dbReference type="Proteomes" id="UP000182124"/>
    </source>
</evidence>
<accession>A0A1G4W5L6</accession>
<dbReference type="RefSeq" id="WP_035654999.1">
    <property type="nucleotide sequence ID" value="NZ_CBCSBQ010000020.1"/>
</dbReference>
<dbReference type="AlphaFoldDB" id="A0A1G4W5L6"/>
<dbReference type="STRING" id="329186.SAMN02927925_02493"/>
<reference evidence="2 3" key="1">
    <citation type="submission" date="2016-10" db="EMBL/GenBank/DDBJ databases">
        <authorList>
            <person name="de Groot N.N."/>
        </authorList>
    </citation>
    <scope>NUCLEOTIDE SEQUENCE [LARGE SCALE GENOMIC DNA]</scope>
    <source>
        <strain evidence="2 3">CGMCC 1.3801</strain>
    </source>
</reference>
<protein>
    <submittedName>
        <fullName evidence="2">Uncharacterized protein</fullName>
    </submittedName>
</protein>
<feature type="transmembrane region" description="Helical" evidence="1">
    <location>
        <begin position="12"/>
        <end position="33"/>
    </location>
</feature>
<feature type="transmembrane region" description="Helical" evidence="1">
    <location>
        <begin position="53"/>
        <end position="71"/>
    </location>
</feature>
<keyword evidence="1" id="KW-0472">Membrane</keyword>
<gene>
    <name evidence="2" type="ORF">SAMN02927925_02493</name>
</gene>